<dbReference type="Proteomes" id="UP001227268">
    <property type="component" value="Unassembled WGS sequence"/>
</dbReference>
<name>A0ACC2VMX0_9TREE</name>
<reference evidence="1" key="1">
    <citation type="submission" date="2023-04" db="EMBL/GenBank/DDBJ databases">
        <title>Draft Genome sequencing of Naganishia species isolated from polar environments using Oxford Nanopore Technology.</title>
        <authorList>
            <person name="Leo P."/>
            <person name="Venkateswaran K."/>
        </authorList>
    </citation>
    <scope>NUCLEOTIDE SEQUENCE</scope>
    <source>
        <strain evidence="1">MNA-CCFEE 5423</strain>
    </source>
</reference>
<dbReference type="EMBL" id="JASBWT010000011">
    <property type="protein sequence ID" value="KAJ9100642.1"/>
    <property type="molecule type" value="Genomic_DNA"/>
</dbReference>
<protein>
    <submittedName>
        <fullName evidence="1">Uncharacterized protein</fullName>
    </submittedName>
</protein>
<keyword evidence="2" id="KW-1185">Reference proteome</keyword>
<accession>A0ACC2VMX0</accession>
<evidence type="ECO:0000313" key="2">
    <source>
        <dbReference type="Proteomes" id="UP001227268"/>
    </source>
</evidence>
<proteinExistence type="predicted"/>
<organism evidence="1 2">
    <name type="scientific">Naganishia friedmannii</name>
    <dbReference type="NCBI Taxonomy" id="89922"/>
    <lineage>
        <taxon>Eukaryota</taxon>
        <taxon>Fungi</taxon>
        <taxon>Dikarya</taxon>
        <taxon>Basidiomycota</taxon>
        <taxon>Agaricomycotina</taxon>
        <taxon>Tremellomycetes</taxon>
        <taxon>Filobasidiales</taxon>
        <taxon>Filobasidiaceae</taxon>
        <taxon>Naganishia</taxon>
    </lineage>
</organism>
<comment type="caution">
    <text evidence="1">The sequence shown here is derived from an EMBL/GenBank/DDBJ whole genome shotgun (WGS) entry which is preliminary data.</text>
</comment>
<sequence length="1257" mass="142150">MAVQKLVKLAFSEKLVQNNRTTSIDALHKKLKDLHEQLKNLEQDVTDLKSLNAVSKELINSTLLLHRDKGVKAYVACCLVDILRLFAPDAPYSDAQIKDIFQFILRQVTQNLKQSQSAFGASKGKNKSTSNGSRMTDIPYYTEYYYVVESLATIKSVCLIPDLEGADGLLFEYIQGMFSIARPDISKTLLRYLQDIVVSLVEESPTLPDGVLDFILGQVKAYKDHPELPAFTLATGVLTEAAQSFHRPLQMHMVDIYNEHARSMDEEDVATLEEAHSQIVTLFEHCPKVLLQVFPQLEETLQHDNAQVRILSTNTLSTIFGLAGKYNLGVGSTGSHTIYRSTWEAWLKRRTDKAVLVRIAWVNGTKNSLTNHPELRRELERKTDIRKIDNQVLTSPCSPLAALAEKLTDIDDRVRSTVCKVIGSLDYETAAHHITAVTMKALGERLLDRKPAVSEEAYKSLGRLYDLAYPQIYAQDAVAVEQFAWIPEKMFSSYCQNENPFTRQIVEEATAEYLLPLPDPKITDESAWTERLLEVTPCDDLKAFKCFMKLSNLADPGTAPWEVYLQASMQYNGGVMDEREKEITLMLDQICRYLAQGFANPTDVERDLKEFSKANEKRSYQYFESLLKLDASVHDILKAKNELLKRISQQQPEVLDTFTLVCRRASLWFVNRSSIPTLLQKTAKSDTLGTKAGKLLRYVSKHRPSMLKTQIAELQKALSDKVHTLSTEAGIRCLAQASFGDSSMKVDSKTVDRAIKMCTGENVTLAKYAARLLGQIKHTDACEKVIQNVLDSLASENLDSYPACLATIAELCRSAASVLDEHWLPIENFVMGELLPREDGRFSIDQEEEEDDEPWVDFDELPAMDRARVLALKVLVNRSLFYPESKSPNYEVRSYVKRLCSVMEHDGHLSSQLQSRGCLRGHLRLAAAAGLLKLTALADNEKEVENSAFENVAYVVQDLYFQVREAFLIKLRKQLIRKHNSPRWNMLPFLSAHDLDEELQELGRRLAVELLQGLDDKSRMERMERPFVRLLSLISHHPDFVSSEDAPTEREDWIHAATYINLYVDVVTNANNIAYLHYLASRLKTVADVAHAGDVSTSETTVEYTIADRPSFFAKRLYKISDLAQAIIQHKRKVEGWPAGTYGGKQHLPTGLFADIKIETQREKAKFDTTPKKTLPQKRKAKVDNKPKQKRRKQHDDEHGDSEDEESEPEVVQPRQRAAGKRQVKIVQARGEKGTKDGDESHSGTEEEDEDADTDAA</sequence>
<evidence type="ECO:0000313" key="1">
    <source>
        <dbReference type="EMBL" id="KAJ9100642.1"/>
    </source>
</evidence>
<gene>
    <name evidence="1" type="ORF">QFC21_003686</name>
</gene>